<dbReference type="InterPro" id="IPR002016">
    <property type="entry name" value="Haem_peroxidase"/>
</dbReference>
<comment type="similarity">
    <text evidence="19">Belongs to the peroxidase family.</text>
</comment>
<dbReference type="Pfam" id="PF00141">
    <property type="entry name" value="peroxidase"/>
    <property type="match status" value="2"/>
</dbReference>
<evidence type="ECO:0000256" key="7">
    <source>
        <dbReference type="ARBA" id="ARBA00022723"/>
    </source>
</evidence>
<keyword evidence="11 16" id="KW-0408">Iron</keyword>
<keyword evidence="7 16" id="KW-0479">Metal-binding</keyword>
<evidence type="ECO:0000256" key="9">
    <source>
        <dbReference type="ARBA" id="ARBA00022837"/>
    </source>
</evidence>
<sequence length="722" mass="78476">MAYYAHTSVALLCILANIFMMFNSNIISVQAQTRVGFYSSSCPRAEAIMRSTVDTHFQSDPTIAPGLLECIFMIVLLKDAMHLSLLMELPQKKMLHLIFFRESGGARWSVPTGRLDGRVSLASDTAELPAFTDSIVDQIRKFITDKGLDIQDLVTLVGAHTIGSASCFTFRYRLYDFNGTGAADPTINPTFLTTLRNLCPANGDGSVRVAMDTGSETRFDQSYYTNLRNGRGVLESDQKLWNDTTTQTFVRRFSGPFRGLSGLVFNVEFGRSMLRLGPACCKAIIDLSETCLPAVFAWGGGILNPTYPNVVKGYCASITAGGKSPPAPFAAHMSPPPPPQVHLGAPGPASVEPPTTSFAIAAAESQPLAPTQLDTVQMPGLFPPLPPGPYNSEIGKCWSTLVDIQGCNAEILNFLFTFAHYTVMAHTSLAFLCILANIFMMLNSNIISVQAQTRVGFYSSSCPRAEAIIRSTVNTHFRSNPTIAPGLLRMHFHDCFVRGCDASILIDGTSTEKTSISNNLIPGCEVIDDAKTQIEAACPNVVSCADILAIAARDSVVVSGGASWSVPTGRLDGRVSIASETAELPRATDSIKGKYKSAHTIGTSACQFFSNRLYNFNGAELLIPQSTQHFLLPCKIFAQKMAMDLDVYYTNLRNGRGVLESDQKLWNDATTQTFVRRFSGPFKGLSGLRFSVEFGRSMVKMSNIEVKTGTQGEIRRICSAIN</sequence>
<dbReference type="CDD" id="cd00693">
    <property type="entry name" value="secretory_peroxidase"/>
    <property type="match status" value="1"/>
</dbReference>
<dbReference type="GO" id="GO:0020037">
    <property type="term" value="F:heme binding"/>
    <property type="evidence" value="ECO:0007669"/>
    <property type="project" value="InterPro"/>
</dbReference>
<organism evidence="21 22">
    <name type="scientific">Papaver somniferum</name>
    <name type="common">Opium poppy</name>
    <dbReference type="NCBI Taxonomy" id="3469"/>
    <lineage>
        <taxon>Eukaryota</taxon>
        <taxon>Viridiplantae</taxon>
        <taxon>Streptophyta</taxon>
        <taxon>Embryophyta</taxon>
        <taxon>Tracheophyta</taxon>
        <taxon>Spermatophyta</taxon>
        <taxon>Magnoliopsida</taxon>
        <taxon>Ranunculales</taxon>
        <taxon>Papaveraceae</taxon>
        <taxon>Papaveroideae</taxon>
        <taxon>Papaver</taxon>
    </lineage>
</organism>
<dbReference type="FunFam" id="1.10.520.10:FF:000008">
    <property type="entry name" value="Peroxidase"/>
    <property type="match status" value="1"/>
</dbReference>
<evidence type="ECO:0000256" key="18">
    <source>
        <dbReference type="PIRSR" id="PIRSR600823-5"/>
    </source>
</evidence>
<keyword evidence="12 18" id="KW-1015">Disulfide bond</keyword>
<feature type="binding site" evidence="16">
    <location>
        <position position="499"/>
    </location>
    <ligand>
        <name>Ca(2+)</name>
        <dbReference type="ChEBI" id="CHEBI:29108"/>
        <label>1</label>
    </ligand>
</feature>
<dbReference type="EMBL" id="CM010722">
    <property type="protein sequence ID" value="RZC73282.1"/>
    <property type="molecule type" value="Genomic_DNA"/>
</dbReference>
<evidence type="ECO:0000256" key="8">
    <source>
        <dbReference type="ARBA" id="ARBA00022729"/>
    </source>
</evidence>
<feature type="domain" description="Plant heme peroxidase family profile" evidence="20">
    <location>
        <begin position="452"/>
        <end position="722"/>
    </location>
</feature>
<dbReference type="PRINTS" id="PR00461">
    <property type="entry name" value="PLPEROXIDASE"/>
</dbReference>
<feature type="binding site" evidence="16">
    <location>
        <position position="501"/>
    </location>
    <ligand>
        <name>Ca(2+)</name>
        <dbReference type="ChEBI" id="CHEBI:29108"/>
        <label>1</label>
    </ligand>
</feature>
<evidence type="ECO:0000256" key="15">
    <source>
        <dbReference type="PIRSR" id="PIRSR600823-2"/>
    </source>
</evidence>
<comment type="cofactor">
    <cofactor evidence="16">
        <name>heme b</name>
        <dbReference type="ChEBI" id="CHEBI:60344"/>
    </cofactor>
    <text evidence="16">Binds 1 heme b (iron(II)-protoporphyrin IX) group per subunit.</text>
</comment>
<dbReference type="InterPro" id="IPR000823">
    <property type="entry name" value="Peroxidase_pln"/>
</dbReference>
<feature type="binding site" evidence="16">
    <location>
        <position position="646"/>
    </location>
    <ligand>
        <name>Ca(2+)</name>
        <dbReference type="ChEBI" id="CHEBI:29108"/>
        <label>2</label>
    </ligand>
</feature>
<evidence type="ECO:0000256" key="16">
    <source>
        <dbReference type="PIRSR" id="PIRSR600823-3"/>
    </source>
</evidence>
<accession>A0A4Y7KLL5</accession>
<feature type="binding site" evidence="16">
    <location>
        <position position="600"/>
    </location>
    <ligand>
        <name>Ca(2+)</name>
        <dbReference type="ChEBI" id="CHEBI:29108"/>
        <label>2</label>
    </ligand>
</feature>
<keyword evidence="9 16" id="KW-0106">Calcium</keyword>
<proteinExistence type="inferred from homology"/>
<dbReference type="EC" id="1.11.1.7" evidence="3"/>
<dbReference type="GO" id="GO:0042744">
    <property type="term" value="P:hydrogen peroxide catabolic process"/>
    <property type="evidence" value="ECO:0007669"/>
    <property type="project" value="UniProtKB-KW"/>
</dbReference>
<feature type="disulfide bond" evidence="18">
    <location>
        <begin position="606"/>
        <end position="634"/>
    </location>
</feature>
<feature type="binding site" description="axial binding residue" evidence="16">
    <location>
        <position position="599"/>
    </location>
    <ligand>
        <name>heme b</name>
        <dbReference type="ChEBI" id="CHEBI:60344"/>
    </ligand>
    <ligandPart>
        <name>Fe</name>
        <dbReference type="ChEBI" id="CHEBI:18248"/>
    </ligandPart>
</feature>
<evidence type="ECO:0000256" key="19">
    <source>
        <dbReference type="RuleBase" id="RU004241"/>
    </source>
</evidence>
<feature type="active site" description="Proton acceptor" evidence="14">
    <location>
        <position position="493"/>
    </location>
</feature>
<evidence type="ECO:0000256" key="12">
    <source>
        <dbReference type="ARBA" id="ARBA00023157"/>
    </source>
</evidence>
<dbReference type="STRING" id="3469.A0A4Y7KLL5"/>
<dbReference type="Proteomes" id="UP000316621">
    <property type="component" value="Chromosome 8"/>
</dbReference>
<keyword evidence="10" id="KW-0560">Oxidoreductase</keyword>
<evidence type="ECO:0000256" key="2">
    <source>
        <dbReference type="ARBA" id="ARBA00002322"/>
    </source>
</evidence>
<dbReference type="PANTHER" id="PTHR31235">
    <property type="entry name" value="PEROXIDASE 25-RELATED"/>
    <property type="match status" value="1"/>
</dbReference>
<keyword evidence="13" id="KW-0376">Hydrogen peroxide</keyword>
<dbReference type="FunFam" id="1.10.420.10:FF:000010">
    <property type="entry name" value="Peroxidase"/>
    <property type="match status" value="1"/>
</dbReference>
<feature type="domain" description="Plant heme peroxidase family profile" evidence="20">
    <location>
        <begin position="49"/>
        <end position="319"/>
    </location>
</feature>
<feature type="disulfide bond" evidence="18">
    <location>
        <begin position="462"/>
        <end position="538"/>
    </location>
</feature>
<feature type="binding site" evidence="15">
    <location>
        <position position="585"/>
    </location>
    <ligand>
        <name>substrate</name>
    </ligand>
</feature>
<feature type="disulfide bond" evidence="18">
    <location>
        <begin position="544"/>
        <end position="718"/>
    </location>
</feature>
<keyword evidence="22" id="KW-1185">Reference proteome</keyword>
<evidence type="ECO:0000256" key="11">
    <source>
        <dbReference type="ARBA" id="ARBA00023004"/>
    </source>
</evidence>
<evidence type="ECO:0000256" key="1">
    <source>
        <dbReference type="ARBA" id="ARBA00000189"/>
    </source>
</evidence>
<feature type="binding site" evidence="16">
    <location>
        <position position="494"/>
    </location>
    <ligand>
        <name>Ca(2+)</name>
        <dbReference type="ChEBI" id="CHEBI:29108"/>
        <label>1</label>
    </ligand>
</feature>
<evidence type="ECO:0000256" key="6">
    <source>
        <dbReference type="ARBA" id="ARBA00022617"/>
    </source>
</evidence>
<protein>
    <recommendedName>
        <fullName evidence="3">peroxidase</fullName>
        <ecNumber evidence="3">1.11.1.7</ecNumber>
    </recommendedName>
</protein>
<evidence type="ECO:0000256" key="14">
    <source>
        <dbReference type="PIRSR" id="PIRSR600823-1"/>
    </source>
</evidence>
<dbReference type="Gene3D" id="1.10.520.10">
    <property type="match status" value="4"/>
</dbReference>
<reference evidence="21 22" key="1">
    <citation type="journal article" date="2018" name="Science">
        <title>The opium poppy genome and morphinan production.</title>
        <authorList>
            <person name="Guo L."/>
            <person name="Winzer T."/>
            <person name="Yang X."/>
            <person name="Li Y."/>
            <person name="Ning Z."/>
            <person name="He Z."/>
            <person name="Teodor R."/>
            <person name="Lu Y."/>
            <person name="Bowser T.A."/>
            <person name="Graham I.A."/>
            <person name="Ye K."/>
        </authorList>
    </citation>
    <scope>NUCLEOTIDE SEQUENCE [LARGE SCALE GENOMIC DNA]</scope>
    <source>
        <strain evidence="22">cv. HN1</strain>
        <tissue evidence="21">Leaves</tissue>
    </source>
</reference>
<dbReference type="InterPro" id="IPR010255">
    <property type="entry name" value="Haem_peroxidase_sf"/>
</dbReference>
<dbReference type="GO" id="GO:0046872">
    <property type="term" value="F:metal ion binding"/>
    <property type="evidence" value="ECO:0007669"/>
    <property type="project" value="UniProtKB-KW"/>
</dbReference>
<dbReference type="AlphaFoldDB" id="A0A4Y7KLL5"/>
<evidence type="ECO:0000313" key="22">
    <source>
        <dbReference type="Proteomes" id="UP000316621"/>
    </source>
</evidence>
<keyword evidence="6" id="KW-0349">Heme</keyword>
<dbReference type="Gramene" id="RZC73282">
    <property type="protein sequence ID" value="RZC73282"/>
    <property type="gene ID" value="C5167_048764"/>
</dbReference>
<dbReference type="InterPro" id="IPR033905">
    <property type="entry name" value="Secretory_peroxidase"/>
</dbReference>
<comment type="function">
    <text evidence="2">Removal of H(2)O(2), oxidation of toxic reductants, biosynthesis and degradation of lignin, suberization, auxin catabolism, response to environmental stresses such as wounding, pathogen attack and oxidative stress. These functions might be dependent on each isozyme/isoform in each plant tissue.</text>
</comment>
<evidence type="ECO:0000313" key="21">
    <source>
        <dbReference type="EMBL" id="RZC73282.1"/>
    </source>
</evidence>
<dbReference type="GO" id="GO:0006979">
    <property type="term" value="P:response to oxidative stress"/>
    <property type="evidence" value="ECO:0007669"/>
    <property type="project" value="InterPro"/>
</dbReference>
<dbReference type="PRINTS" id="PR00458">
    <property type="entry name" value="PEROXIDASE"/>
</dbReference>
<dbReference type="PROSITE" id="PS50873">
    <property type="entry name" value="PEROXIDASE_4"/>
    <property type="match status" value="2"/>
</dbReference>
<feature type="disulfide bond" evidence="18">
    <location>
        <begin position="495"/>
        <end position="500"/>
    </location>
</feature>
<name>A0A4Y7KLL5_PAPSO</name>
<feature type="site" description="Transition state stabilizer" evidence="17">
    <location>
        <position position="489"/>
    </location>
</feature>
<comment type="catalytic activity">
    <reaction evidence="1">
        <text>2 a phenolic donor + H2O2 = 2 a phenolic radical donor + 2 H2O</text>
        <dbReference type="Rhea" id="RHEA:56136"/>
        <dbReference type="ChEBI" id="CHEBI:15377"/>
        <dbReference type="ChEBI" id="CHEBI:16240"/>
        <dbReference type="ChEBI" id="CHEBI:139520"/>
        <dbReference type="ChEBI" id="CHEBI:139521"/>
        <dbReference type="EC" id="1.11.1.7"/>
    </reaction>
</comment>
<comment type="cofactor">
    <cofactor evidence="16">
        <name>Ca(2+)</name>
        <dbReference type="ChEBI" id="CHEBI:29108"/>
    </cofactor>
    <text evidence="16">Binds 2 calcium ions per subunit.</text>
</comment>
<evidence type="ECO:0000259" key="20">
    <source>
        <dbReference type="PROSITE" id="PS50873"/>
    </source>
</evidence>
<feature type="binding site" evidence="16">
    <location>
        <position position="497"/>
    </location>
    <ligand>
        <name>Ca(2+)</name>
        <dbReference type="ChEBI" id="CHEBI:29108"/>
        <label>1</label>
    </ligand>
</feature>
<keyword evidence="5" id="KW-0575">Peroxidase</keyword>
<dbReference type="PROSITE" id="PS00436">
    <property type="entry name" value="PEROXIDASE_2"/>
    <property type="match status" value="1"/>
</dbReference>
<evidence type="ECO:0000256" key="17">
    <source>
        <dbReference type="PIRSR" id="PIRSR600823-4"/>
    </source>
</evidence>
<feature type="binding site" evidence="16">
    <location>
        <position position="503"/>
    </location>
    <ligand>
        <name>Ca(2+)</name>
        <dbReference type="ChEBI" id="CHEBI:29108"/>
        <label>1</label>
    </ligand>
</feature>
<keyword evidence="4" id="KW-0964">Secreted</keyword>
<evidence type="ECO:0000256" key="3">
    <source>
        <dbReference type="ARBA" id="ARBA00012313"/>
    </source>
</evidence>
<evidence type="ECO:0000256" key="13">
    <source>
        <dbReference type="ARBA" id="ARBA00023324"/>
    </source>
</evidence>
<dbReference type="InterPro" id="IPR019794">
    <property type="entry name" value="Peroxidases_AS"/>
</dbReference>
<keyword evidence="8" id="KW-0732">Signal</keyword>
<evidence type="ECO:0000256" key="10">
    <source>
        <dbReference type="ARBA" id="ARBA00023002"/>
    </source>
</evidence>
<dbReference type="GO" id="GO:0140825">
    <property type="term" value="F:lactoperoxidase activity"/>
    <property type="evidence" value="ECO:0007669"/>
    <property type="project" value="UniProtKB-EC"/>
</dbReference>
<feature type="binding site" evidence="16">
    <location>
        <position position="512"/>
    </location>
    <ligand>
        <name>Ca(2+)</name>
        <dbReference type="ChEBI" id="CHEBI:29108"/>
        <label>1</label>
    </ligand>
</feature>
<dbReference type="Gene3D" id="1.10.420.10">
    <property type="entry name" value="Peroxidase, domain 2"/>
    <property type="match status" value="2"/>
</dbReference>
<dbReference type="SUPFAM" id="SSF48113">
    <property type="entry name" value="Heme-dependent peroxidases"/>
    <property type="match status" value="2"/>
</dbReference>
<gene>
    <name evidence="21" type="ORF">C5167_048764</name>
</gene>
<evidence type="ECO:0000256" key="4">
    <source>
        <dbReference type="ARBA" id="ARBA00022525"/>
    </source>
</evidence>
<evidence type="ECO:0000256" key="5">
    <source>
        <dbReference type="ARBA" id="ARBA00022559"/>
    </source>
</evidence>